<dbReference type="SUPFAM" id="SSF53448">
    <property type="entry name" value="Nucleotide-diphospho-sugar transferases"/>
    <property type="match status" value="1"/>
</dbReference>
<dbReference type="InterPro" id="IPR050065">
    <property type="entry name" value="GlmU-like"/>
</dbReference>
<evidence type="ECO:0000313" key="5">
    <source>
        <dbReference type="Proteomes" id="UP000824202"/>
    </source>
</evidence>
<comment type="caution">
    <text evidence="4">The sequence shown here is derived from an EMBL/GenBank/DDBJ whole genome shotgun (WGS) entry which is preliminary data.</text>
</comment>
<dbReference type="InterPro" id="IPR029044">
    <property type="entry name" value="Nucleotide-diphossugar_trans"/>
</dbReference>
<feature type="domain" description="MobA-like NTP transferase" evidence="3">
    <location>
        <begin position="3"/>
        <end position="132"/>
    </location>
</feature>
<protein>
    <submittedName>
        <fullName evidence="4">NTP transferase domain-containing protein</fullName>
    </submittedName>
</protein>
<keyword evidence="1 4" id="KW-0808">Transferase</keyword>
<name>A0A9D2AAX0_9BACT</name>
<dbReference type="EMBL" id="DXFT01000024">
    <property type="protein sequence ID" value="HIX02741.1"/>
    <property type="molecule type" value="Genomic_DNA"/>
</dbReference>
<dbReference type="Proteomes" id="UP000824202">
    <property type="component" value="Unassembled WGS sequence"/>
</dbReference>
<evidence type="ECO:0000259" key="3">
    <source>
        <dbReference type="Pfam" id="PF12804"/>
    </source>
</evidence>
<dbReference type="PANTHER" id="PTHR43584:SF8">
    <property type="entry name" value="N-ACETYLMURAMATE ALPHA-1-PHOSPHATE URIDYLYLTRANSFERASE"/>
    <property type="match status" value="1"/>
</dbReference>
<dbReference type="InterPro" id="IPR025877">
    <property type="entry name" value="MobA-like_NTP_Trfase"/>
</dbReference>
<accession>A0A9D2AAX0</accession>
<reference evidence="4" key="2">
    <citation type="submission" date="2021-04" db="EMBL/GenBank/DDBJ databases">
        <authorList>
            <person name="Gilroy R."/>
        </authorList>
    </citation>
    <scope>NUCLEOTIDE SEQUENCE</scope>
    <source>
        <strain evidence="4">23274</strain>
    </source>
</reference>
<reference evidence="4" key="1">
    <citation type="journal article" date="2021" name="PeerJ">
        <title>Extensive microbial diversity within the chicken gut microbiome revealed by metagenomics and culture.</title>
        <authorList>
            <person name="Gilroy R."/>
            <person name="Ravi A."/>
            <person name="Getino M."/>
            <person name="Pursley I."/>
            <person name="Horton D.L."/>
            <person name="Alikhan N.F."/>
            <person name="Baker D."/>
            <person name="Gharbi K."/>
            <person name="Hall N."/>
            <person name="Watson M."/>
            <person name="Adriaenssens E.M."/>
            <person name="Foster-Nyarko E."/>
            <person name="Jarju S."/>
            <person name="Secka A."/>
            <person name="Antonio M."/>
            <person name="Oren A."/>
            <person name="Chaudhuri R.R."/>
            <person name="La Ragione R."/>
            <person name="Hildebrand F."/>
            <person name="Pallen M.J."/>
        </authorList>
    </citation>
    <scope>NUCLEOTIDE SEQUENCE</scope>
    <source>
        <strain evidence="4">23274</strain>
    </source>
</reference>
<dbReference type="PANTHER" id="PTHR43584">
    <property type="entry name" value="NUCLEOTIDYL TRANSFERASE"/>
    <property type="match status" value="1"/>
</dbReference>
<dbReference type="Pfam" id="PF12804">
    <property type="entry name" value="NTP_transf_3"/>
    <property type="match status" value="1"/>
</dbReference>
<sequence>MEGMIFAAGLGTRLRPLTDDRPKALVELGGRTLLERVIRRMRDAGVGRIVVNVHHFAGQVQEFLRHRGYLEQGVVISDESSGLLDTGGGLLKARGYFTPGEPVLVHNVDIFTNFDLRDLIAAHRGYYATLLVQEAKEEGRGLRFNADGVLKGWENTLTGEQKKVDEGFAVSRRYNFCGVQIVSPEFMANMQGSGSFSIIDEYLEQAKRHEIRMFLCPGFCMDVGTPEALREAERLEVAGRF</sequence>
<dbReference type="Gene3D" id="3.90.550.10">
    <property type="entry name" value="Spore Coat Polysaccharide Biosynthesis Protein SpsA, Chain A"/>
    <property type="match status" value="1"/>
</dbReference>
<evidence type="ECO:0000256" key="2">
    <source>
        <dbReference type="ARBA" id="ARBA00022695"/>
    </source>
</evidence>
<dbReference type="GO" id="GO:0016779">
    <property type="term" value="F:nucleotidyltransferase activity"/>
    <property type="evidence" value="ECO:0007669"/>
    <property type="project" value="UniProtKB-KW"/>
</dbReference>
<organism evidence="4 5">
    <name type="scientific">Candidatus Odoribacter faecigallinarum</name>
    <dbReference type="NCBI Taxonomy" id="2838706"/>
    <lineage>
        <taxon>Bacteria</taxon>
        <taxon>Pseudomonadati</taxon>
        <taxon>Bacteroidota</taxon>
        <taxon>Bacteroidia</taxon>
        <taxon>Bacteroidales</taxon>
        <taxon>Odoribacteraceae</taxon>
        <taxon>Odoribacter</taxon>
    </lineage>
</organism>
<dbReference type="AlphaFoldDB" id="A0A9D2AAX0"/>
<evidence type="ECO:0000256" key="1">
    <source>
        <dbReference type="ARBA" id="ARBA00022679"/>
    </source>
</evidence>
<gene>
    <name evidence="4" type="ORF">H9863_01310</name>
</gene>
<keyword evidence="2" id="KW-0548">Nucleotidyltransferase</keyword>
<proteinExistence type="predicted"/>
<evidence type="ECO:0000313" key="4">
    <source>
        <dbReference type="EMBL" id="HIX02741.1"/>
    </source>
</evidence>